<organism evidence="1 2">
    <name type="scientific">Candidatus Woesebacteria bacterium GW2011_GWB1_39_12</name>
    <dbReference type="NCBI Taxonomy" id="1618574"/>
    <lineage>
        <taxon>Bacteria</taxon>
        <taxon>Candidatus Woeseibacteriota</taxon>
    </lineage>
</organism>
<name>A0A0G0Q7C1_9BACT</name>
<reference evidence="1 2" key="1">
    <citation type="journal article" date="2015" name="Nature">
        <title>rRNA introns, odd ribosomes, and small enigmatic genomes across a large radiation of phyla.</title>
        <authorList>
            <person name="Brown C.T."/>
            <person name="Hug L.A."/>
            <person name="Thomas B.C."/>
            <person name="Sharon I."/>
            <person name="Castelle C.J."/>
            <person name="Singh A."/>
            <person name="Wilkins M.J."/>
            <person name="Williams K.H."/>
            <person name="Banfield J.F."/>
        </authorList>
    </citation>
    <scope>NUCLEOTIDE SEQUENCE [LARGE SCALE GENOMIC DNA]</scope>
</reference>
<dbReference type="Proteomes" id="UP000033881">
    <property type="component" value="Unassembled WGS sequence"/>
</dbReference>
<proteinExistence type="predicted"/>
<accession>A0A0G0Q7C1</accession>
<dbReference type="AlphaFoldDB" id="A0A0G0Q7C1"/>
<gene>
    <name evidence="1" type="ORF">UT24_C0046G0003</name>
</gene>
<protein>
    <submittedName>
        <fullName evidence="1">Uncharacterized protein</fullName>
    </submittedName>
</protein>
<comment type="caution">
    <text evidence="1">The sequence shown here is derived from an EMBL/GenBank/DDBJ whole genome shotgun (WGS) entry which is preliminary data.</text>
</comment>
<evidence type="ECO:0000313" key="1">
    <source>
        <dbReference type="EMBL" id="KKQ97571.1"/>
    </source>
</evidence>
<evidence type="ECO:0000313" key="2">
    <source>
        <dbReference type="Proteomes" id="UP000033881"/>
    </source>
</evidence>
<dbReference type="EMBL" id="LBWB01000046">
    <property type="protein sequence ID" value="KKQ97571.1"/>
    <property type="molecule type" value="Genomic_DNA"/>
</dbReference>
<dbReference type="STRING" id="1618574.UT24_C0046G0003"/>
<sequence>MTIQNQQVESKILKSFIINEIRKLLSEDMNEYTRNDGVEFKIGDNIAFDAQYGGRKMARILSIRKEPSGIVYARAGTVPRVNLDSKKTNHYRGMGIGKTGL</sequence>